<reference evidence="5" key="1">
    <citation type="submission" date="2022-01" db="EMBL/GenBank/DDBJ databases">
        <title>Nocardioidaceae gen. sp. A5X3R13.</title>
        <authorList>
            <person name="Lopez Marin M.A."/>
            <person name="Uhlik O."/>
        </authorList>
    </citation>
    <scope>NUCLEOTIDE SEQUENCE</scope>
    <source>
        <strain evidence="5">A5X3R13</strain>
    </source>
</reference>
<dbReference type="KEGG" id="sgrg:L0C25_10030"/>
<dbReference type="FunFam" id="3.40.50.300:FF:000032">
    <property type="entry name" value="Export ABC transporter ATP-binding protein"/>
    <property type="match status" value="1"/>
</dbReference>
<dbReference type="GO" id="GO:0022857">
    <property type="term" value="F:transmembrane transporter activity"/>
    <property type="evidence" value="ECO:0007669"/>
    <property type="project" value="TreeGrafter"/>
</dbReference>
<dbReference type="PANTHER" id="PTHR24220:SF685">
    <property type="entry name" value="ABC TRANSPORTER RELATED"/>
    <property type="match status" value="1"/>
</dbReference>
<protein>
    <submittedName>
        <fullName evidence="5">ABC transporter ATP-binding protein</fullName>
    </submittedName>
</protein>
<dbReference type="GO" id="GO:0005886">
    <property type="term" value="C:plasma membrane"/>
    <property type="evidence" value="ECO:0007669"/>
    <property type="project" value="TreeGrafter"/>
</dbReference>
<dbReference type="InterPro" id="IPR017911">
    <property type="entry name" value="MacB-like_ATP-bd"/>
</dbReference>
<keyword evidence="3 5" id="KW-0067">ATP-binding</keyword>
<evidence type="ECO:0000256" key="3">
    <source>
        <dbReference type="ARBA" id="ARBA00022840"/>
    </source>
</evidence>
<keyword evidence="2" id="KW-0547">Nucleotide-binding</keyword>
<sequence>MHTATKTATSSAVRLDEVRKTYGRGSAAVHALDGVSVELPVGSFTAVMGPSGSGKSTLLHCASGLDRPTSGRVLLGDADLAGLKESALTKIRRERVGFVFQAYNLLDALTVEQNIALPLRLADRSYDRRLIGDVVRSVELDVPLDRRPAALSGGQQQRVALARALVTRPDAMFLDEPTGALDTRTARTVLGVLRRAVDRLQQTALMVTHDPVAASYADTVLFLADGRIVDQLPRQSAERIAERMSHLGEW</sequence>
<dbReference type="PROSITE" id="PS50893">
    <property type="entry name" value="ABC_TRANSPORTER_2"/>
    <property type="match status" value="1"/>
</dbReference>
<proteinExistence type="predicted"/>
<evidence type="ECO:0000259" key="4">
    <source>
        <dbReference type="PROSITE" id="PS50893"/>
    </source>
</evidence>
<dbReference type="SUPFAM" id="SSF52540">
    <property type="entry name" value="P-loop containing nucleoside triphosphate hydrolases"/>
    <property type="match status" value="1"/>
</dbReference>
<dbReference type="GO" id="GO:0016887">
    <property type="term" value="F:ATP hydrolysis activity"/>
    <property type="evidence" value="ECO:0007669"/>
    <property type="project" value="InterPro"/>
</dbReference>
<dbReference type="Proteomes" id="UP001164390">
    <property type="component" value="Chromosome"/>
</dbReference>
<dbReference type="Gene3D" id="3.40.50.300">
    <property type="entry name" value="P-loop containing nucleotide triphosphate hydrolases"/>
    <property type="match status" value="1"/>
</dbReference>
<evidence type="ECO:0000313" key="5">
    <source>
        <dbReference type="EMBL" id="UYM07381.1"/>
    </source>
</evidence>
<evidence type="ECO:0000256" key="2">
    <source>
        <dbReference type="ARBA" id="ARBA00022741"/>
    </source>
</evidence>
<dbReference type="EMBL" id="CP094970">
    <property type="protein sequence ID" value="UYM07381.1"/>
    <property type="molecule type" value="Genomic_DNA"/>
</dbReference>
<dbReference type="SMART" id="SM00382">
    <property type="entry name" value="AAA"/>
    <property type="match status" value="1"/>
</dbReference>
<organism evidence="5 6">
    <name type="scientific">Solicola gregarius</name>
    <dbReference type="NCBI Taxonomy" id="2908642"/>
    <lineage>
        <taxon>Bacteria</taxon>
        <taxon>Bacillati</taxon>
        <taxon>Actinomycetota</taxon>
        <taxon>Actinomycetes</taxon>
        <taxon>Propionibacteriales</taxon>
        <taxon>Nocardioidaceae</taxon>
        <taxon>Solicola</taxon>
    </lineage>
</organism>
<dbReference type="GO" id="GO:0098796">
    <property type="term" value="C:membrane protein complex"/>
    <property type="evidence" value="ECO:0007669"/>
    <property type="project" value="UniProtKB-ARBA"/>
</dbReference>
<keyword evidence="1" id="KW-0813">Transport</keyword>
<dbReference type="RefSeq" id="WP_271636355.1">
    <property type="nucleotide sequence ID" value="NZ_CP094970.1"/>
</dbReference>
<dbReference type="PROSITE" id="PS00211">
    <property type="entry name" value="ABC_TRANSPORTER_1"/>
    <property type="match status" value="1"/>
</dbReference>
<dbReference type="InterPro" id="IPR015854">
    <property type="entry name" value="ABC_transpr_LolD-like"/>
</dbReference>
<dbReference type="InterPro" id="IPR027417">
    <property type="entry name" value="P-loop_NTPase"/>
</dbReference>
<gene>
    <name evidence="5" type="ORF">L0C25_10030</name>
</gene>
<feature type="domain" description="ABC transporter" evidence="4">
    <location>
        <begin position="13"/>
        <end position="250"/>
    </location>
</feature>
<dbReference type="InterPro" id="IPR003593">
    <property type="entry name" value="AAA+_ATPase"/>
</dbReference>
<dbReference type="Pfam" id="PF00005">
    <property type="entry name" value="ABC_tran"/>
    <property type="match status" value="1"/>
</dbReference>
<dbReference type="AlphaFoldDB" id="A0AA46TLA9"/>
<accession>A0AA46TLA9</accession>
<evidence type="ECO:0000313" key="6">
    <source>
        <dbReference type="Proteomes" id="UP001164390"/>
    </source>
</evidence>
<dbReference type="CDD" id="cd03255">
    <property type="entry name" value="ABC_MJ0796_LolCDE_FtsE"/>
    <property type="match status" value="1"/>
</dbReference>
<dbReference type="PANTHER" id="PTHR24220">
    <property type="entry name" value="IMPORT ATP-BINDING PROTEIN"/>
    <property type="match status" value="1"/>
</dbReference>
<keyword evidence="6" id="KW-1185">Reference proteome</keyword>
<dbReference type="GO" id="GO:0005524">
    <property type="term" value="F:ATP binding"/>
    <property type="evidence" value="ECO:0007669"/>
    <property type="project" value="UniProtKB-KW"/>
</dbReference>
<name>A0AA46TLA9_9ACTN</name>
<evidence type="ECO:0000256" key="1">
    <source>
        <dbReference type="ARBA" id="ARBA00022448"/>
    </source>
</evidence>
<dbReference type="InterPro" id="IPR003439">
    <property type="entry name" value="ABC_transporter-like_ATP-bd"/>
</dbReference>
<dbReference type="InterPro" id="IPR017871">
    <property type="entry name" value="ABC_transporter-like_CS"/>
</dbReference>